<reference evidence="5" key="1">
    <citation type="submission" date="2017-07" db="EMBL/GenBank/DDBJ databases">
        <authorList>
            <person name="Sun Z.S."/>
            <person name="Albrecht U."/>
            <person name="Echele G."/>
            <person name="Lee C.C."/>
        </authorList>
    </citation>
    <scope>NUCLEOTIDE SEQUENCE</scope>
</reference>
<dbReference type="AlphaFoldDB" id="A0A343WGY8"/>
<dbReference type="InterPro" id="IPR036728">
    <property type="entry name" value="PBP_GOBP_sf"/>
</dbReference>
<keyword evidence="3" id="KW-0964">Secreted</keyword>
<evidence type="ECO:0000256" key="4">
    <source>
        <dbReference type="SAM" id="SignalP"/>
    </source>
</evidence>
<protein>
    <submittedName>
        <fullName evidence="5">Odorant-binding protein 18</fullName>
    </submittedName>
</protein>
<evidence type="ECO:0000256" key="2">
    <source>
        <dbReference type="ARBA" id="ARBA00008098"/>
    </source>
</evidence>
<organism evidence="5">
    <name type="scientific">Matsumurasca onukii</name>
    <name type="common">Tea green leafhopper</name>
    <name type="synonym">Empoasca onukii</name>
    <dbReference type="NCBI Taxonomy" id="2912585"/>
    <lineage>
        <taxon>Eukaryota</taxon>
        <taxon>Metazoa</taxon>
        <taxon>Ecdysozoa</taxon>
        <taxon>Arthropoda</taxon>
        <taxon>Hexapoda</taxon>
        <taxon>Insecta</taxon>
        <taxon>Pterygota</taxon>
        <taxon>Neoptera</taxon>
        <taxon>Paraneoptera</taxon>
        <taxon>Hemiptera</taxon>
        <taxon>Auchenorrhyncha</taxon>
        <taxon>Membracoidea</taxon>
        <taxon>Cicadellidae</taxon>
        <taxon>Typhlocybinae</taxon>
        <taxon>Empoascini</taxon>
        <taxon>Matsumurasca</taxon>
    </lineage>
</organism>
<dbReference type="EMBL" id="MF417525">
    <property type="protein sequence ID" value="AWC68012.1"/>
    <property type="molecule type" value="mRNA"/>
</dbReference>
<dbReference type="SUPFAM" id="SSF47565">
    <property type="entry name" value="Insect pheromone/odorant-binding proteins"/>
    <property type="match status" value="1"/>
</dbReference>
<dbReference type="PANTHER" id="PTHR21066:SF3">
    <property type="entry name" value="IP02236P"/>
    <property type="match status" value="1"/>
</dbReference>
<comment type="subcellular location">
    <subcellularLocation>
        <location evidence="1">Secreted</location>
    </subcellularLocation>
</comment>
<evidence type="ECO:0000256" key="3">
    <source>
        <dbReference type="ARBA" id="ARBA00022525"/>
    </source>
</evidence>
<proteinExistence type="evidence at transcript level"/>
<gene>
    <name evidence="5" type="primary">OBP18</name>
</gene>
<dbReference type="PANTHER" id="PTHR21066">
    <property type="entry name" value="ODORANT-BINDING PROTEIN 59A-RELATED"/>
    <property type="match status" value="1"/>
</dbReference>
<comment type="similarity">
    <text evidence="2">Belongs to the PBP/GOBP family.</text>
</comment>
<dbReference type="GO" id="GO:0005576">
    <property type="term" value="C:extracellular region"/>
    <property type="evidence" value="ECO:0007669"/>
    <property type="project" value="UniProtKB-SubCell"/>
</dbReference>
<dbReference type="InterPro" id="IPR052295">
    <property type="entry name" value="Odorant-binding_protein"/>
</dbReference>
<feature type="chain" id="PRO_5017046151" evidence="4">
    <location>
        <begin position="20"/>
        <end position="199"/>
    </location>
</feature>
<dbReference type="GO" id="GO:0005549">
    <property type="term" value="F:odorant binding"/>
    <property type="evidence" value="ECO:0007669"/>
    <property type="project" value="InterPro"/>
</dbReference>
<evidence type="ECO:0000313" key="5">
    <source>
        <dbReference type="EMBL" id="AWC68012.1"/>
    </source>
</evidence>
<accession>A0A343WGY8</accession>
<keyword evidence="4" id="KW-0732">Signal</keyword>
<name>A0A343WGY8_MATON</name>
<sequence length="199" mass="21945">MVWTVLVVLGSALLVAGQGDVDECKPPGGLSDLLVWAGGCCNLDDLLPESFLQSETSCKKRNPIQPLPESGGKSYNQEDLQNYFLCLDECIFKDLSLLTADRRMDHAAVSRYFTASSSDLSPVLDLAVDKCLRVYDRQLDMKVPCHSGAQQLRKCLYREALLACPRSRFNSSPDCDRVQAKVASCPNAFVLLGPRPVSW</sequence>
<feature type="signal peptide" evidence="4">
    <location>
        <begin position="1"/>
        <end position="19"/>
    </location>
</feature>
<dbReference type="Gene3D" id="1.10.238.270">
    <property type="match status" value="1"/>
</dbReference>
<evidence type="ECO:0000256" key="1">
    <source>
        <dbReference type="ARBA" id="ARBA00004613"/>
    </source>
</evidence>